<dbReference type="Gene3D" id="3.90.230.10">
    <property type="entry name" value="Creatinase/methionine aminopeptidase superfamily"/>
    <property type="match status" value="1"/>
</dbReference>
<feature type="domain" description="Peptidase M24" evidence="1">
    <location>
        <begin position="150"/>
        <end position="353"/>
    </location>
</feature>
<dbReference type="Pfam" id="PF00557">
    <property type="entry name" value="Peptidase_M24"/>
    <property type="match status" value="1"/>
</dbReference>
<dbReference type="InterPro" id="IPR000994">
    <property type="entry name" value="Pept_M24"/>
</dbReference>
<dbReference type="PANTHER" id="PTHR46112">
    <property type="entry name" value="AMINOPEPTIDASE"/>
    <property type="match status" value="1"/>
</dbReference>
<keyword evidence="3" id="KW-0031">Aminopeptidase</keyword>
<gene>
    <name evidence="3" type="ORF">Gocc_1057</name>
</gene>
<keyword evidence="4" id="KW-1185">Reference proteome</keyword>
<evidence type="ECO:0000313" key="3">
    <source>
        <dbReference type="EMBL" id="RDI75259.1"/>
    </source>
</evidence>
<dbReference type="OrthoDB" id="9803194at2"/>
<protein>
    <submittedName>
        <fullName evidence="3">Xaa-Pro aminopeptidase</fullName>
    </submittedName>
</protein>
<dbReference type="InterPro" id="IPR050659">
    <property type="entry name" value="Peptidase_M24B"/>
</dbReference>
<name>A0A7M2YZ11_9ACTN</name>
<feature type="domain" description="Creatinase N-terminal" evidence="2">
    <location>
        <begin position="10"/>
        <end position="140"/>
    </location>
</feature>
<dbReference type="Proteomes" id="UP000254134">
    <property type="component" value="Unassembled WGS sequence"/>
</dbReference>
<evidence type="ECO:0000259" key="1">
    <source>
        <dbReference type="Pfam" id="PF00557"/>
    </source>
</evidence>
<keyword evidence="3" id="KW-0645">Protease</keyword>
<organism evidence="3 4">
    <name type="scientific">Gaiella occulta</name>
    <dbReference type="NCBI Taxonomy" id="1002870"/>
    <lineage>
        <taxon>Bacteria</taxon>
        <taxon>Bacillati</taxon>
        <taxon>Actinomycetota</taxon>
        <taxon>Thermoleophilia</taxon>
        <taxon>Gaiellales</taxon>
        <taxon>Gaiellaceae</taxon>
        <taxon>Gaiella</taxon>
    </lineage>
</organism>
<keyword evidence="3" id="KW-0378">Hydrolase</keyword>
<reference evidence="3 4" key="1">
    <citation type="submission" date="2018-07" db="EMBL/GenBank/DDBJ databases">
        <title>High-quality-draft genome sequence of Gaiella occulta.</title>
        <authorList>
            <person name="Severino R."/>
            <person name="Froufe H.J.C."/>
            <person name="Rainey F.A."/>
            <person name="Barroso C."/>
            <person name="Albuquerque L."/>
            <person name="Lobo-Da-Cunha A."/>
            <person name="Da Costa M.S."/>
            <person name="Egas C."/>
        </authorList>
    </citation>
    <scope>NUCLEOTIDE SEQUENCE [LARGE SCALE GENOMIC DNA]</scope>
    <source>
        <strain evidence="3 4">F2-233</strain>
    </source>
</reference>
<dbReference type="Pfam" id="PF01321">
    <property type="entry name" value="Creatinase_N"/>
    <property type="match status" value="1"/>
</dbReference>
<dbReference type="PANTHER" id="PTHR46112:SF2">
    <property type="entry name" value="XAA-PRO AMINOPEPTIDASE P-RELATED"/>
    <property type="match status" value="1"/>
</dbReference>
<dbReference type="AlphaFoldDB" id="A0A7M2YZ11"/>
<dbReference type="SUPFAM" id="SSF53092">
    <property type="entry name" value="Creatinase/prolidase N-terminal domain"/>
    <property type="match status" value="1"/>
</dbReference>
<proteinExistence type="predicted"/>
<evidence type="ECO:0000313" key="4">
    <source>
        <dbReference type="Proteomes" id="UP000254134"/>
    </source>
</evidence>
<dbReference type="InterPro" id="IPR036005">
    <property type="entry name" value="Creatinase/aminopeptidase-like"/>
</dbReference>
<dbReference type="InterPro" id="IPR000587">
    <property type="entry name" value="Creatinase_N"/>
</dbReference>
<comment type="caution">
    <text evidence="3">The sequence shown here is derived from an EMBL/GenBank/DDBJ whole genome shotgun (WGS) entry which is preliminary data.</text>
</comment>
<dbReference type="InterPro" id="IPR029149">
    <property type="entry name" value="Creatin/AminoP/Spt16_N"/>
</dbReference>
<dbReference type="CDD" id="cd01066">
    <property type="entry name" value="APP_MetAP"/>
    <property type="match status" value="1"/>
</dbReference>
<dbReference type="Gene3D" id="3.40.350.10">
    <property type="entry name" value="Creatinase/prolidase N-terminal domain"/>
    <property type="match status" value="1"/>
</dbReference>
<dbReference type="SUPFAM" id="SSF55920">
    <property type="entry name" value="Creatinase/aminopeptidase"/>
    <property type="match status" value="1"/>
</dbReference>
<dbReference type="GO" id="GO:0004177">
    <property type="term" value="F:aminopeptidase activity"/>
    <property type="evidence" value="ECO:0007669"/>
    <property type="project" value="UniProtKB-KW"/>
</dbReference>
<sequence length="369" mass="40433">MDMNAELERRLANTRAAMGEHGLDALVVAGSEYSGFEGAVTYLSGFQIVHRYAYVVVPADGDPFVVFPAEARYVGEHGQTPLEQVFHARPGECIADRGRGAGWRRVGVYGLDYIMTVRDYTALDGFDLVPFDVEFDLARAVKSEAELASVRDSVRINRRGFEIWYEHFAPGKTAAEVMAAAEEWFVAAGCGRLTMNMVLTGTDAFARPEFKIARADETLGGFVLPSLEVAGPGMHWVEVSRAVRAAGAEPSDETKRMLEAYVEYYEIAKTAMRAGATCHDVHRAVARGFTERGYHLGHVTGHSIGMTMIEFPKVGEGVEVELAENMVLSMHPHAIASDGEGCLYMQDTWLVTAAGGVPLADLEMDIWVR</sequence>
<evidence type="ECO:0000259" key="2">
    <source>
        <dbReference type="Pfam" id="PF01321"/>
    </source>
</evidence>
<accession>A0A7M2YZ11</accession>
<dbReference type="EMBL" id="QQZY01000002">
    <property type="protein sequence ID" value="RDI75259.1"/>
    <property type="molecule type" value="Genomic_DNA"/>
</dbReference>
<reference evidence="4" key="2">
    <citation type="journal article" date="2019" name="MicrobiologyOpen">
        <title>High-quality draft genome sequence of Gaiella occulta isolated from a 150 meter deep mineral water borehole and comparison with the genome sequences of other deep-branching lineages of the phylum Actinobacteria.</title>
        <authorList>
            <person name="Severino R."/>
            <person name="Froufe H.J.C."/>
            <person name="Barroso C."/>
            <person name="Albuquerque L."/>
            <person name="Lobo-da-Cunha A."/>
            <person name="da Costa M.S."/>
            <person name="Egas C."/>
        </authorList>
    </citation>
    <scope>NUCLEOTIDE SEQUENCE [LARGE SCALE GENOMIC DNA]</scope>
    <source>
        <strain evidence="4">F2-233</strain>
    </source>
</reference>